<keyword evidence="1" id="KW-0378">Hydrolase</keyword>
<keyword evidence="2" id="KW-1185">Reference proteome</keyword>
<evidence type="ECO:0000313" key="2">
    <source>
        <dbReference type="Proteomes" id="UP000326582"/>
    </source>
</evidence>
<dbReference type="Proteomes" id="UP000326582">
    <property type="component" value="Chromosome 2"/>
</dbReference>
<organism evidence="1 2">
    <name type="scientific">Clavispora lusitaniae</name>
    <name type="common">Candida lusitaniae</name>
    <dbReference type="NCBI Taxonomy" id="36911"/>
    <lineage>
        <taxon>Eukaryota</taxon>
        <taxon>Fungi</taxon>
        <taxon>Dikarya</taxon>
        <taxon>Ascomycota</taxon>
        <taxon>Saccharomycotina</taxon>
        <taxon>Pichiomycetes</taxon>
        <taxon>Metschnikowiaceae</taxon>
        <taxon>Clavispora</taxon>
    </lineage>
</organism>
<evidence type="ECO:0000313" key="1">
    <source>
        <dbReference type="EMBL" id="QFZ26393.1"/>
    </source>
</evidence>
<accession>A0ACD0WGU3</accession>
<protein>
    <submittedName>
        <fullName evidence="1">ATP-dependent DNA helicase</fullName>
    </submittedName>
</protein>
<name>A0ACD0WGU3_CLALS</name>
<gene>
    <name evidence="1" type="ORF">EJF14_20297</name>
</gene>
<keyword evidence="1" id="KW-0067">ATP-binding</keyword>
<keyword evidence="1" id="KW-0347">Helicase</keyword>
<sequence length="809" mass="90611">MIQLRSALLHSTRHPLTYTIQKPYSSFMSVINNRDGHNVMDHLVPSKESLDKLHLFELSSFSDSQNLEEYDTSYNSIGHKSDDPFDPADLIGLVGVQPLQNIVKDEPVKKEEQLPKASISHNSSQHSSTTLETNIKHETQNSPTSPVLNYSRKNIESINSSPSHAIFKKPRSLTSSPVRQFSTSSIAEASRQIQEDRQVENDDGTKKGNNYVKLVNLPNPTIQLATQRPLAGMINEQGEAGQSEGEKVVKPIILSAEQEYVLQLAKEGKSIFFTGSAGTGKSVLLRAIIKALKTKHGKSAVAVTASTGLAACNIGGITVHSFAGFGLGKGKAPDLLKMVRRNRKASMRWNYTNVLVIDEISMIDAKLFEKLDYVARHIRRKKNVPFGGLQLIVCGDFYQLPPVSKIEYQVDGSELKEDAAFAFESESWNQVVQAKIILKEVFRQKGDQKFIDILNDMRHGVVTPAAEAEFARLSRPLSCPAGIVPTELYATRYEVDSANNMKLAQLRGSTRLFESKDGGTLPLNIRSAMLMNFLAPQKLFLKLNAQVMCIKNFDDTLVNGSLGKVVGFLDRDTYMCSEINKQSPNLSFDEFQKVLKKKKVEFVISQKEAEAGKTLDTETKLKLSQDIENSSQPLLDSVFNFFYENTEHSSETTEEQMTTEQLVSQNRKRKFDFIQQIQQSSKGEKFPLVRFLNPDGVTTRDVLVEPEKWEITDDKSGEVLASRVQLPLMLAWALSIHKSQGQTLQKVKVDLTRIFENGQAYVALSRAVSRDGLQVVNFSKQKVRTHSIVEEFYESLSTSEDLAYIKERK</sequence>
<dbReference type="EMBL" id="CP038485">
    <property type="protein sequence ID" value="QFZ26393.1"/>
    <property type="molecule type" value="Genomic_DNA"/>
</dbReference>
<keyword evidence="1" id="KW-0547">Nucleotide-binding</keyword>
<proteinExistence type="predicted"/>
<reference evidence="2" key="1">
    <citation type="journal article" date="2019" name="MBio">
        <title>Comparative genomics for the elucidation of multidrug resistance (MDR) in Candida lusitaniae.</title>
        <authorList>
            <person name="Kannan A."/>
            <person name="Asner S.A."/>
            <person name="Trachsel E."/>
            <person name="Kelly S."/>
            <person name="Parker J."/>
            <person name="Sanglard D."/>
        </authorList>
    </citation>
    <scope>NUCLEOTIDE SEQUENCE [LARGE SCALE GENOMIC DNA]</scope>
    <source>
        <strain evidence="2">P1</strain>
    </source>
</reference>